<dbReference type="Proteomes" id="UP000281975">
    <property type="component" value="Unassembled WGS sequence"/>
</dbReference>
<gene>
    <name evidence="1" type="ORF">C7446_1606</name>
</gene>
<proteinExistence type="predicted"/>
<organism evidence="1 2">
    <name type="scientific">Kushneria sinocarnis</name>
    <dbReference type="NCBI Taxonomy" id="595502"/>
    <lineage>
        <taxon>Bacteria</taxon>
        <taxon>Pseudomonadati</taxon>
        <taxon>Pseudomonadota</taxon>
        <taxon>Gammaproteobacteria</taxon>
        <taxon>Oceanospirillales</taxon>
        <taxon>Halomonadaceae</taxon>
        <taxon>Kushneria</taxon>
    </lineage>
</organism>
<dbReference type="PROSITE" id="PS51257">
    <property type="entry name" value="PROKAR_LIPOPROTEIN"/>
    <property type="match status" value="1"/>
</dbReference>
<keyword evidence="2" id="KW-1185">Reference proteome</keyword>
<evidence type="ECO:0000313" key="1">
    <source>
        <dbReference type="EMBL" id="RKR04399.1"/>
    </source>
</evidence>
<dbReference type="InterPro" id="IPR007446">
    <property type="entry name" value="PilP"/>
</dbReference>
<dbReference type="PIRSF" id="PIRSF016481">
    <property type="entry name" value="Pilus_assembly_PilP"/>
    <property type="match status" value="1"/>
</dbReference>
<dbReference type="Pfam" id="PF04351">
    <property type="entry name" value="PilP"/>
    <property type="match status" value="1"/>
</dbReference>
<protein>
    <submittedName>
        <fullName evidence="1">Type IV pilus assembly protein PilP</fullName>
    </submittedName>
</protein>
<dbReference type="RefSeq" id="WP_121172557.1">
    <property type="nucleotide sequence ID" value="NZ_RBIN01000004.1"/>
</dbReference>
<dbReference type="Gene3D" id="2.30.30.830">
    <property type="match status" value="1"/>
</dbReference>
<dbReference type="AlphaFoldDB" id="A0A420WXB6"/>
<name>A0A420WXB6_9GAMM</name>
<accession>A0A420WXB6</accession>
<comment type="caution">
    <text evidence="1">The sequence shown here is derived from an EMBL/GenBank/DDBJ whole genome shotgun (WGS) entry which is preliminary data.</text>
</comment>
<dbReference type="OrthoDB" id="5296580at2"/>
<reference evidence="1 2" key="1">
    <citation type="submission" date="2018-10" db="EMBL/GenBank/DDBJ databases">
        <title>Genomic Encyclopedia of Type Strains, Phase IV (KMG-IV): sequencing the most valuable type-strain genomes for metagenomic binning, comparative biology and taxonomic classification.</title>
        <authorList>
            <person name="Goeker M."/>
        </authorList>
    </citation>
    <scope>NUCLEOTIDE SEQUENCE [LARGE SCALE GENOMIC DNA]</scope>
    <source>
        <strain evidence="1 2">DSM 23229</strain>
    </source>
</reference>
<sequence>MSGCRVRVAALLLGLLLGGCQHPDIDALDAHLQALRERPTGHVEALPEQPLYHSIDYEPGERRAPFTPWLPAARAGADDSTIRPDPQRPRDPLESFALDTLRLAGTFTIHGRTMALIQTPDGEVVRLRPGEHLGEHDGRVETIDSGRLVIVELIADGRGGFTTERRQLTLSATGAQRTP</sequence>
<dbReference type="EMBL" id="RBIN01000004">
    <property type="protein sequence ID" value="RKR04399.1"/>
    <property type="molecule type" value="Genomic_DNA"/>
</dbReference>
<evidence type="ECO:0000313" key="2">
    <source>
        <dbReference type="Proteomes" id="UP000281975"/>
    </source>
</evidence>